<comment type="caution">
    <text evidence="3">The sequence shown here is derived from an EMBL/GenBank/DDBJ whole genome shotgun (WGS) entry which is preliminary data.</text>
</comment>
<dbReference type="Proteomes" id="UP000680638">
    <property type="component" value="Unassembled WGS sequence"/>
</dbReference>
<evidence type="ECO:0000313" key="4">
    <source>
        <dbReference type="Proteomes" id="UP000680638"/>
    </source>
</evidence>
<protein>
    <recommendedName>
        <fullName evidence="2">Putative amidase domain-containing protein</fullName>
    </recommendedName>
</protein>
<dbReference type="RefSeq" id="WP_212949464.1">
    <property type="nucleotide sequence ID" value="NZ_BORW01000008.1"/>
</dbReference>
<proteinExistence type="predicted"/>
<feature type="signal peptide" evidence="1">
    <location>
        <begin position="1"/>
        <end position="26"/>
    </location>
</feature>
<reference evidence="3 4" key="1">
    <citation type="submission" date="2021-03" db="EMBL/GenBank/DDBJ databases">
        <title>Antimicrobial resistance genes in bacteria isolated from Japanese honey, and their potential for conferring macrolide and lincosamide resistance in the American foulbrood pathogen Paenibacillus larvae.</title>
        <authorList>
            <person name="Okamoto M."/>
            <person name="Kumagai M."/>
            <person name="Kanamori H."/>
            <person name="Takamatsu D."/>
        </authorList>
    </citation>
    <scope>NUCLEOTIDE SEQUENCE [LARGE SCALE GENOMIC DNA]</scope>
    <source>
        <strain evidence="3 4">J21TS3</strain>
    </source>
</reference>
<dbReference type="EMBL" id="BORW01000008">
    <property type="protein sequence ID" value="GIO67271.1"/>
    <property type="molecule type" value="Genomic_DNA"/>
</dbReference>
<evidence type="ECO:0000313" key="3">
    <source>
        <dbReference type="EMBL" id="GIO67271.1"/>
    </source>
</evidence>
<dbReference type="Pfam" id="PF12671">
    <property type="entry name" value="Amidase_6"/>
    <property type="match status" value="1"/>
</dbReference>
<organism evidence="3 4">
    <name type="scientific">Paenibacillus cookii</name>
    <dbReference type="NCBI Taxonomy" id="157839"/>
    <lineage>
        <taxon>Bacteria</taxon>
        <taxon>Bacillati</taxon>
        <taxon>Bacillota</taxon>
        <taxon>Bacilli</taxon>
        <taxon>Bacillales</taxon>
        <taxon>Paenibacillaceae</taxon>
        <taxon>Paenibacillus</taxon>
    </lineage>
</organism>
<sequence length="366" mass="41468">MFKKNFLTLAMSSFLALSIISAPAYASEANPPVSEDLNDVTSMDNLKLINPYIEQYRNEQNVTNLLNSNRDYLVNPAEEGHIIEATLETYYKKDQQVAQILETISGDQSIREKTLSLVKEDKIDIMHEIEKYYQNLPTSDQEVLVGYLDRYAVSSEDGQAQTFLKQITESKSEISLAAAYNGTAAGDWAYNNYNKYNTNFPAFNAGWGSDCTNFVSQAMHLGGGKAMEGKWYVYKKNSTYLSPKSASELNYSWTLADPSPWISVQEFRDYWKPKSTVHSYSRKNYQDNHSTIYNSTIYKGDVVVFHKGVAGWITTPTHLMIISAYDTSNKDFKLAGHSNERQALPLLDAISPAYGDYDYFEILEIP</sequence>
<keyword evidence="1" id="KW-0732">Signal</keyword>
<feature type="domain" description="Putative amidase" evidence="2">
    <location>
        <begin position="180"/>
        <end position="346"/>
    </location>
</feature>
<dbReference type="InterPro" id="IPR024301">
    <property type="entry name" value="Amidase_6"/>
</dbReference>
<gene>
    <name evidence="3" type="ORF">J21TS3_20920</name>
</gene>
<name>A0ABQ4LVI2_9BACL</name>
<dbReference type="PANTHER" id="PTHR40032">
    <property type="entry name" value="EXPORTED PROTEIN-RELATED"/>
    <property type="match status" value="1"/>
</dbReference>
<keyword evidence="4" id="KW-1185">Reference proteome</keyword>
<evidence type="ECO:0000256" key="1">
    <source>
        <dbReference type="SAM" id="SignalP"/>
    </source>
</evidence>
<feature type="chain" id="PRO_5046573065" description="Putative amidase domain-containing protein" evidence="1">
    <location>
        <begin position="27"/>
        <end position="366"/>
    </location>
</feature>
<evidence type="ECO:0000259" key="2">
    <source>
        <dbReference type="Pfam" id="PF12671"/>
    </source>
</evidence>
<dbReference type="PANTHER" id="PTHR40032:SF1">
    <property type="entry name" value="EXPORTED PROTEIN"/>
    <property type="match status" value="1"/>
</dbReference>
<accession>A0ABQ4LVI2</accession>